<proteinExistence type="predicted"/>
<dbReference type="Pfam" id="PF18143">
    <property type="entry name" value="HAD_SAK_2"/>
    <property type="match status" value="1"/>
</dbReference>
<dbReference type="RefSeq" id="WP_344498258.1">
    <property type="nucleotide sequence ID" value="NZ_BAAAQD010000001.1"/>
</dbReference>
<gene>
    <name evidence="1" type="ORF">GCM10009827_000940</name>
</gene>
<protein>
    <recommendedName>
        <fullName evidence="3">Secreted protein</fullName>
    </recommendedName>
</protein>
<sequence>MAYVWLLDVDGVVNARKPAWHAAPHHGRAYAEGVGWPMRWAPALTTRIRRLHTSGAVEVRWCSTWCPWADQLERLFRLPPLACAFTTVADAPAAKLAAARAVLAGGDHLVWTDDDEVPAAGPLLDELTAAGRALLIRPDARRGLTPAHLDDIEAFATP</sequence>
<accession>A0ABP4KBZ2</accession>
<reference evidence="2" key="1">
    <citation type="journal article" date="2019" name="Int. J. Syst. Evol. Microbiol.">
        <title>The Global Catalogue of Microorganisms (GCM) 10K type strain sequencing project: providing services to taxonomists for standard genome sequencing and annotation.</title>
        <authorList>
            <consortium name="The Broad Institute Genomics Platform"/>
            <consortium name="The Broad Institute Genome Sequencing Center for Infectious Disease"/>
            <person name="Wu L."/>
            <person name="Ma J."/>
        </authorList>
    </citation>
    <scope>NUCLEOTIDE SEQUENCE [LARGE SCALE GENOMIC DNA]</scope>
    <source>
        <strain evidence="2">JCM 15933</strain>
    </source>
</reference>
<name>A0ABP4KBZ2_9ACTN</name>
<organism evidence="1 2">
    <name type="scientific">Dactylosporangium maewongense</name>
    <dbReference type="NCBI Taxonomy" id="634393"/>
    <lineage>
        <taxon>Bacteria</taxon>
        <taxon>Bacillati</taxon>
        <taxon>Actinomycetota</taxon>
        <taxon>Actinomycetes</taxon>
        <taxon>Micromonosporales</taxon>
        <taxon>Micromonosporaceae</taxon>
        <taxon>Dactylosporangium</taxon>
    </lineage>
</organism>
<dbReference type="Proteomes" id="UP001501470">
    <property type="component" value="Unassembled WGS sequence"/>
</dbReference>
<evidence type="ECO:0000313" key="1">
    <source>
        <dbReference type="EMBL" id="GAA1499429.1"/>
    </source>
</evidence>
<dbReference type="EMBL" id="BAAAQD010000001">
    <property type="protein sequence ID" value="GAA1499429.1"/>
    <property type="molecule type" value="Genomic_DNA"/>
</dbReference>
<comment type="caution">
    <text evidence="1">The sequence shown here is derived from an EMBL/GenBank/DDBJ whole genome shotgun (WGS) entry which is preliminary data.</text>
</comment>
<evidence type="ECO:0008006" key="3">
    <source>
        <dbReference type="Google" id="ProtNLM"/>
    </source>
</evidence>
<keyword evidence="2" id="KW-1185">Reference proteome</keyword>
<evidence type="ECO:0000313" key="2">
    <source>
        <dbReference type="Proteomes" id="UP001501470"/>
    </source>
</evidence>